<sequence>MQLVASCAGVSLVLLLLLLMTTSLVSFLFRMQDNVHPSLQQNHQCIL</sequence>
<proteinExistence type="predicted"/>
<accession>A0A2P2QMW2</accession>
<protein>
    <submittedName>
        <fullName evidence="1">Uncharacterized protein</fullName>
    </submittedName>
</protein>
<name>A0A2P2QMW2_RHIMU</name>
<evidence type="ECO:0000313" key="1">
    <source>
        <dbReference type="EMBL" id="MBX68298.1"/>
    </source>
</evidence>
<reference evidence="1" key="1">
    <citation type="submission" date="2018-02" db="EMBL/GenBank/DDBJ databases">
        <title>Rhizophora mucronata_Transcriptome.</title>
        <authorList>
            <person name="Meera S.P."/>
            <person name="Sreeshan A."/>
            <person name="Augustine A."/>
        </authorList>
    </citation>
    <scope>NUCLEOTIDE SEQUENCE</scope>
    <source>
        <tissue evidence="1">Leaf</tissue>
    </source>
</reference>
<organism evidence="1">
    <name type="scientific">Rhizophora mucronata</name>
    <name type="common">Asiatic mangrove</name>
    <dbReference type="NCBI Taxonomy" id="61149"/>
    <lineage>
        <taxon>Eukaryota</taxon>
        <taxon>Viridiplantae</taxon>
        <taxon>Streptophyta</taxon>
        <taxon>Embryophyta</taxon>
        <taxon>Tracheophyta</taxon>
        <taxon>Spermatophyta</taxon>
        <taxon>Magnoliopsida</taxon>
        <taxon>eudicotyledons</taxon>
        <taxon>Gunneridae</taxon>
        <taxon>Pentapetalae</taxon>
        <taxon>rosids</taxon>
        <taxon>fabids</taxon>
        <taxon>Malpighiales</taxon>
        <taxon>Rhizophoraceae</taxon>
        <taxon>Rhizophora</taxon>
    </lineage>
</organism>
<dbReference type="EMBL" id="GGEC01087814">
    <property type="protein sequence ID" value="MBX68298.1"/>
    <property type="molecule type" value="Transcribed_RNA"/>
</dbReference>
<dbReference type="AlphaFoldDB" id="A0A2P2QMW2"/>